<feature type="domain" description="ABC3 transporter permease C-terminal" evidence="7">
    <location>
        <begin position="263"/>
        <end position="378"/>
    </location>
</feature>
<evidence type="ECO:0000256" key="2">
    <source>
        <dbReference type="ARBA" id="ARBA00022475"/>
    </source>
</evidence>
<dbReference type="eggNOG" id="COG0577">
    <property type="taxonomic scope" value="Bacteria"/>
</dbReference>
<dbReference type="STRING" id="1237149.C900_03031"/>
<accession>L8JVG4</accession>
<feature type="transmembrane region" description="Helical" evidence="6">
    <location>
        <begin position="398"/>
        <end position="418"/>
    </location>
</feature>
<dbReference type="AlphaFoldDB" id="L8JVG4"/>
<feature type="transmembrane region" description="Helical" evidence="6">
    <location>
        <begin position="263"/>
        <end position="284"/>
    </location>
</feature>
<keyword evidence="10" id="KW-1185">Reference proteome</keyword>
<evidence type="ECO:0000256" key="1">
    <source>
        <dbReference type="ARBA" id="ARBA00004651"/>
    </source>
</evidence>
<dbReference type="GO" id="GO:0022857">
    <property type="term" value="F:transmembrane transporter activity"/>
    <property type="evidence" value="ECO:0007669"/>
    <property type="project" value="TreeGrafter"/>
</dbReference>
<keyword evidence="3 6" id="KW-0812">Transmembrane</keyword>
<evidence type="ECO:0000313" key="9">
    <source>
        <dbReference type="EMBL" id="ELR71227.1"/>
    </source>
</evidence>
<dbReference type="PANTHER" id="PTHR30572:SF18">
    <property type="entry name" value="ABC-TYPE MACROLIDE FAMILY EXPORT SYSTEM PERMEASE COMPONENT 2"/>
    <property type="match status" value="1"/>
</dbReference>
<feature type="transmembrane region" description="Helical" evidence="6">
    <location>
        <begin position="640"/>
        <end position="664"/>
    </location>
</feature>
<dbReference type="InterPro" id="IPR025857">
    <property type="entry name" value="MacB_PCD"/>
</dbReference>
<dbReference type="Pfam" id="PF12704">
    <property type="entry name" value="MacB_PCD"/>
    <property type="match status" value="2"/>
</dbReference>
<evidence type="ECO:0000256" key="3">
    <source>
        <dbReference type="ARBA" id="ARBA00022692"/>
    </source>
</evidence>
<protein>
    <submittedName>
        <fullName evidence="9">Putative FtsX-related transmembrane transport protein</fullName>
    </submittedName>
</protein>
<feature type="domain" description="ABC3 transporter permease C-terminal" evidence="7">
    <location>
        <begin position="644"/>
        <end position="756"/>
    </location>
</feature>
<organism evidence="9 10">
    <name type="scientific">Fulvivirga imtechensis AK7</name>
    <dbReference type="NCBI Taxonomy" id="1237149"/>
    <lineage>
        <taxon>Bacteria</taxon>
        <taxon>Pseudomonadati</taxon>
        <taxon>Bacteroidota</taxon>
        <taxon>Cytophagia</taxon>
        <taxon>Cytophagales</taxon>
        <taxon>Fulvivirgaceae</taxon>
        <taxon>Fulvivirga</taxon>
    </lineage>
</organism>
<evidence type="ECO:0000256" key="4">
    <source>
        <dbReference type="ARBA" id="ARBA00022989"/>
    </source>
</evidence>
<gene>
    <name evidence="9" type="ORF">C900_03031</name>
</gene>
<evidence type="ECO:0000313" key="10">
    <source>
        <dbReference type="Proteomes" id="UP000011135"/>
    </source>
</evidence>
<dbReference type="Proteomes" id="UP000011135">
    <property type="component" value="Unassembled WGS sequence"/>
</dbReference>
<feature type="transmembrane region" description="Helical" evidence="6">
    <location>
        <begin position="350"/>
        <end position="377"/>
    </location>
</feature>
<dbReference type="EMBL" id="AMZN01000044">
    <property type="protein sequence ID" value="ELR71227.1"/>
    <property type="molecule type" value="Genomic_DNA"/>
</dbReference>
<feature type="transmembrane region" description="Helical" evidence="6">
    <location>
        <begin position="305"/>
        <end position="330"/>
    </location>
</feature>
<dbReference type="PANTHER" id="PTHR30572">
    <property type="entry name" value="MEMBRANE COMPONENT OF TRANSPORTER-RELATED"/>
    <property type="match status" value="1"/>
</dbReference>
<dbReference type="InterPro" id="IPR050250">
    <property type="entry name" value="Macrolide_Exporter_MacB"/>
</dbReference>
<name>L8JVG4_9BACT</name>
<keyword evidence="4 6" id="KW-1133">Transmembrane helix</keyword>
<feature type="domain" description="MacB-like periplasmic core" evidence="8">
    <location>
        <begin position="2"/>
        <end position="216"/>
    </location>
</feature>
<feature type="transmembrane region" description="Helical" evidence="6">
    <location>
        <begin position="728"/>
        <end position="746"/>
    </location>
</feature>
<dbReference type="GO" id="GO:0005886">
    <property type="term" value="C:plasma membrane"/>
    <property type="evidence" value="ECO:0007669"/>
    <property type="project" value="UniProtKB-SubCell"/>
</dbReference>
<evidence type="ECO:0000259" key="7">
    <source>
        <dbReference type="Pfam" id="PF02687"/>
    </source>
</evidence>
<reference evidence="9 10" key="1">
    <citation type="submission" date="2012-12" db="EMBL/GenBank/DDBJ databases">
        <title>Genome assembly of Fulvivirga imtechensis AK7.</title>
        <authorList>
            <person name="Nupur N."/>
            <person name="Khatri I."/>
            <person name="Kumar R."/>
            <person name="Subramanian S."/>
            <person name="Pinnaka A."/>
        </authorList>
    </citation>
    <scope>NUCLEOTIDE SEQUENCE [LARGE SCALE GENOMIC DNA]</scope>
    <source>
        <strain evidence="9 10">AK7</strain>
    </source>
</reference>
<comment type="subcellular location">
    <subcellularLocation>
        <location evidence="1">Cell membrane</location>
        <topology evidence="1">Multi-pass membrane protein</topology>
    </subcellularLocation>
</comment>
<comment type="caution">
    <text evidence="9">The sequence shown here is derived from an EMBL/GenBank/DDBJ whole genome shotgun (WGS) entry which is preliminary data.</text>
</comment>
<evidence type="ECO:0000256" key="6">
    <source>
        <dbReference type="SAM" id="Phobius"/>
    </source>
</evidence>
<feature type="domain" description="MacB-like periplasmic core" evidence="8">
    <location>
        <begin position="406"/>
        <end position="600"/>
    </location>
</feature>
<evidence type="ECO:0000256" key="5">
    <source>
        <dbReference type="ARBA" id="ARBA00023136"/>
    </source>
</evidence>
<keyword evidence="2" id="KW-1003">Cell membrane</keyword>
<proteinExistence type="predicted"/>
<feature type="transmembrane region" description="Helical" evidence="6">
    <location>
        <begin position="676"/>
        <end position="708"/>
    </location>
</feature>
<dbReference type="Pfam" id="PF02687">
    <property type="entry name" value="FtsX"/>
    <property type="match status" value="2"/>
</dbReference>
<sequence length="763" mass="85982">MNLIGLVAGLVSFLLISVWVDYEKSVDKFHEKDERLYRVLRNVNHEDGRLESDFVMSKPLADALEADYPEIDQTVLVFWEEEVLFRHEGKLVKDQGFYAGKNFFQVFSFDLIKGDAATALEGMYSIVISESLSNKIFGTVNSLGNTIEIKDYGNFEVTGVSKDVPDNSTLKFDYVIPLEHYVKDNDWVHAWDNYGFKLYATQKEGIAPEVISDKIKGTTKRYQPESKDEIFLQKFSDAYLISDFENGKPSGGRIEQVRLIRAIGLFMLIISGINFINLSTALAIRRAKEVGIRKVMGVTRGFLVMQFLFETSLVVLIAILIANAMAVGLLPYFNQLTETALVINYTNPDFWILVFSLWIIMTLLAGLYPAIILSGFNPVKILKGHSSQSRSNERLRRVLVVIQFSISVILVVGTFVIFKQNNYITSKDLGIEKNNIIQVPIEGEIKQNYNTIKQQLLANSSIKSVTATGQNPLEVTSRISGVNWSGKNPNEEIIFGMITADYDFLETFKIPLKEGRAFSRKFPADSSNFIVNEMAAEIMGFDDIVGESLQFGEENGVVVGVIKDFYNATLYSPIKPLIIRLNPQQTDRVFIRATTSDIQSVLGNVQQVFEAYNSEFPFQYSFLDENFERRYRREQVTSKLIQSFTIVIILISCLGLFSLSTYVAEKRSKEVGIRKVLGASVTSISLLMSGGFVKLVLISYIIAVPVSYYLVDSYLDKFAYRIDIGIDIYLLTAVIALLISVLTTGYQSIRSANINPVKVLRDN</sequence>
<dbReference type="InterPro" id="IPR003838">
    <property type="entry name" value="ABC3_permease_C"/>
</dbReference>
<keyword evidence="5 6" id="KW-0472">Membrane</keyword>
<evidence type="ECO:0000259" key="8">
    <source>
        <dbReference type="Pfam" id="PF12704"/>
    </source>
</evidence>